<accession>E9GR78</accession>
<dbReference type="InParanoid" id="E9GR78"/>
<dbReference type="AlphaFoldDB" id="E9GR78"/>
<evidence type="ECO:0000313" key="1">
    <source>
        <dbReference type="EMBL" id="EFX77963.1"/>
    </source>
</evidence>
<evidence type="ECO:0000313" key="2">
    <source>
        <dbReference type="Proteomes" id="UP000000305"/>
    </source>
</evidence>
<dbReference type="HOGENOM" id="CLU_2266389_0_0_1"/>
<name>E9GR78_DAPPU</name>
<dbReference type="KEGG" id="dpx:DAPPUDRAFT_320839"/>
<sequence length="103" mass="12135">MSRNFVFAQNFLKNFVSEQSLEVLDFSTELSRRQRDIVGELAYALNLDVCKVHDGREDRVQVKVMHCLLHLAMDIFWLMYQVVGEEDDHPIFRKASLCNRNLM</sequence>
<protein>
    <submittedName>
        <fullName evidence="1">Uncharacterized protein</fullName>
    </submittedName>
</protein>
<organism evidence="1 2">
    <name type="scientific">Daphnia pulex</name>
    <name type="common">Water flea</name>
    <dbReference type="NCBI Taxonomy" id="6669"/>
    <lineage>
        <taxon>Eukaryota</taxon>
        <taxon>Metazoa</taxon>
        <taxon>Ecdysozoa</taxon>
        <taxon>Arthropoda</taxon>
        <taxon>Crustacea</taxon>
        <taxon>Branchiopoda</taxon>
        <taxon>Diplostraca</taxon>
        <taxon>Cladocera</taxon>
        <taxon>Anomopoda</taxon>
        <taxon>Daphniidae</taxon>
        <taxon>Daphnia</taxon>
    </lineage>
</organism>
<dbReference type="Proteomes" id="UP000000305">
    <property type="component" value="Unassembled WGS sequence"/>
</dbReference>
<reference evidence="1 2" key="1">
    <citation type="journal article" date="2011" name="Science">
        <title>The ecoresponsive genome of Daphnia pulex.</title>
        <authorList>
            <person name="Colbourne J.K."/>
            <person name="Pfrender M.E."/>
            <person name="Gilbert D."/>
            <person name="Thomas W.K."/>
            <person name="Tucker A."/>
            <person name="Oakley T.H."/>
            <person name="Tokishita S."/>
            <person name="Aerts A."/>
            <person name="Arnold G.J."/>
            <person name="Basu M.K."/>
            <person name="Bauer D.J."/>
            <person name="Caceres C.E."/>
            <person name="Carmel L."/>
            <person name="Casola C."/>
            <person name="Choi J.H."/>
            <person name="Detter J.C."/>
            <person name="Dong Q."/>
            <person name="Dusheyko S."/>
            <person name="Eads B.D."/>
            <person name="Frohlich T."/>
            <person name="Geiler-Samerotte K.A."/>
            <person name="Gerlach D."/>
            <person name="Hatcher P."/>
            <person name="Jogdeo S."/>
            <person name="Krijgsveld J."/>
            <person name="Kriventseva E.V."/>
            <person name="Kultz D."/>
            <person name="Laforsch C."/>
            <person name="Lindquist E."/>
            <person name="Lopez J."/>
            <person name="Manak J.R."/>
            <person name="Muller J."/>
            <person name="Pangilinan J."/>
            <person name="Patwardhan R.P."/>
            <person name="Pitluck S."/>
            <person name="Pritham E.J."/>
            <person name="Rechtsteiner A."/>
            <person name="Rho M."/>
            <person name="Rogozin I.B."/>
            <person name="Sakarya O."/>
            <person name="Salamov A."/>
            <person name="Schaack S."/>
            <person name="Shapiro H."/>
            <person name="Shiga Y."/>
            <person name="Skalitzky C."/>
            <person name="Smith Z."/>
            <person name="Souvorov A."/>
            <person name="Sung W."/>
            <person name="Tang Z."/>
            <person name="Tsuchiya D."/>
            <person name="Tu H."/>
            <person name="Vos H."/>
            <person name="Wang M."/>
            <person name="Wolf Y.I."/>
            <person name="Yamagata H."/>
            <person name="Yamada T."/>
            <person name="Ye Y."/>
            <person name="Shaw J.R."/>
            <person name="Andrews J."/>
            <person name="Crease T.J."/>
            <person name="Tang H."/>
            <person name="Lucas S.M."/>
            <person name="Robertson H.M."/>
            <person name="Bork P."/>
            <person name="Koonin E.V."/>
            <person name="Zdobnov E.M."/>
            <person name="Grigoriev I.V."/>
            <person name="Lynch M."/>
            <person name="Boore J.L."/>
        </authorList>
    </citation>
    <scope>NUCLEOTIDE SEQUENCE [LARGE SCALE GENOMIC DNA]</scope>
</reference>
<keyword evidence="2" id="KW-1185">Reference proteome</keyword>
<dbReference type="PhylomeDB" id="E9GR78"/>
<proteinExistence type="predicted"/>
<dbReference type="EMBL" id="GL732559">
    <property type="protein sequence ID" value="EFX77963.1"/>
    <property type="molecule type" value="Genomic_DNA"/>
</dbReference>
<gene>
    <name evidence="1" type="ORF">DAPPUDRAFT_320839</name>
</gene>